<evidence type="ECO:0000256" key="1">
    <source>
        <dbReference type="SAM" id="MobiDB-lite"/>
    </source>
</evidence>
<accession>A0A8E2JH50</accession>
<feature type="compositionally biased region" description="Polar residues" evidence="1">
    <location>
        <begin position="25"/>
        <end position="35"/>
    </location>
</feature>
<dbReference type="EMBL" id="KV744897">
    <property type="protein sequence ID" value="OCK82142.1"/>
    <property type="molecule type" value="Genomic_DNA"/>
</dbReference>
<sequence length="287" mass="32812">MVWVGPGTSSFGYLTSAQNLESPLNNKAAKYNTQDGDSKSNKLEDDGGEDRGEETKEENEAETSYFWIRYQEGRPSEYFSSLGQRLLERTSVPSKRVKYAYHSQQLRHQDMVHKSGDAESEEPFVHLKPKEVLQHMLGCVEDYHSEVYRSDLRCYKESQVDFMEFLLPEARQVLECGDYSLANLLSIGAKNPGRDRGIDHENFKVDEVFVFLAEVDSDDPNLLNLLEMWCSLMLQTLTKNALLKYLPENGVAPYAGNISTWRCLFTNGPTKSRFSLKIHPSFIRSIL</sequence>
<protein>
    <submittedName>
        <fullName evidence="2">Uncharacterized protein</fullName>
    </submittedName>
</protein>
<evidence type="ECO:0000313" key="2">
    <source>
        <dbReference type="EMBL" id="OCK82142.1"/>
    </source>
</evidence>
<name>A0A8E2JH50_9PEZI</name>
<feature type="region of interest" description="Disordered" evidence="1">
    <location>
        <begin position="25"/>
        <end position="59"/>
    </location>
</feature>
<proteinExistence type="predicted"/>
<keyword evidence="3" id="KW-1185">Reference proteome</keyword>
<evidence type="ECO:0000313" key="3">
    <source>
        <dbReference type="Proteomes" id="UP000250266"/>
    </source>
</evidence>
<organism evidence="2 3">
    <name type="scientific">Lepidopterella palustris CBS 459.81</name>
    <dbReference type="NCBI Taxonomy" id="1314670"/>
    <lineage>
        <taxon>Eukaryota</taxon>
        <taxon>Fungi</taxon>
        <taxon>Dikarya</taxon>
        <taxon>Ascomycota</taxon>
        <taxon>Pezizomycotina</taxon>
        <taxon>Dothideomycetes</taxon>
        <taxon>Pleosporomycetidae</taxon>
        <taxon>Mytilinidiales</taxon>
        <taxon>Argynnaceae</taxon>
        <taxon>Lepidopterella</taxon>
    </lineage>
</organism>
<dbReference type="Proteomes" id="UP000250266">
    <property type="component" value="Unassembled WGS sequence"/>
</dbReference>
<dbReference type="OrthoDB" id="5397323at2759"/>
<reference evidence="2 3" key="1">
    <citation type="journal article" date="2016" name="Nat. Commun.">
        <title>Ectomycorrhizal ecology is imprinted in the genome of the dominant symbiotic fungus Cenococcum geophilum.</title>
        <authorList>
            <consortium name="DOE Joint Genome Institute"/>
            <person name="Peter M."/>
            <person name="Kohler A."/>
            <person name="Ohm R.A."/>
            <person name="Kuo A."/>
            <person name="Krutzmann J."/>
            <person name="Morin E."/>
            <person name="Arend M."/>
            <person name="Barry K.W."/>
            <person name="Binder M."/>
            <person name="Choi C."/>
            <person name="Clum A."/>
            <person name="Copeland A."/>
            <person name="Grisel N."/>
            <person name="Haridas S."/>
            <person name="Kipfer T."/>
            <person name="LaButti K."/>
            <person name="Lindquist E."/>
            <person name="Lipzen A."/>
            <person name="Maire R."/>
            <person name="Meier B."/>
            <person name="Mihaltcheva S."/>
            <person name="Molinier V."/>
            <person name="Murat C."/>
            <person name="Poggeler S."/>
            <person name="Quandt C.A."/>
            <person name="Sperisen C."/>
            <person name="Tritt A."/>
            <person name="Tisserant E."/>
            <person name="Crous P.W."/>
            <person name="Henrissat B."/>
            <person name="Nehls U."/>
            <person name="Egli S."/>
            <person name="Spatafora J.W."/>
            <person name="Grigoriev I.V."/>
            <person name="Martin F.M."/>
        </authorList>
    </citation>
    <scope>NUCLEOTIDE SEQUENCE [LARGE SCALE GENOMIC DNA]</scope>
    <source>
        <strain evidence="2 3">CBS 459.81</strain>
    </source>
</reference>
<gene>
    <name evidence="2" type="ORF">K432DRAFT_391506</name>
</gene>
<dbReference type="AlphaFoldDB" id="A0A8E2JH50"/>
<feature type="compositionally biased region" description="Basic and acidic residues" evidence="1">
    <location>
        <begin position="36"/>
        <end position="54"/>
    </location>
</feature>